<accession>A0ABY4ERC9</accession>
<gene>
    <name evidence="2" type="ORF">MUN88_12905</name>
</gene>
<keyword evidence="1" id="KW-0812">Transmembrane</keyword>
<reference evidence="2 3" key="1">
    <citation type="submission" date="2022-04" db="EMBL/GenBank/DDBJ databases">
        <title>Gracilibacillus sp. isolated from saltern.</title>
        <authorList>
            <person name="Won M."/>
            <person name="Lee C.-M."/>
            <person name="Woen H.-Y."/>
            <person name="Kwon S.-W."/>
        </authorList>
    </citation>
    <scope>NUCLEOTIDE SEQUENCE [LARGE SCALE GENOMIC DNA]</scope>
    <source>
        <strain evidence="2 3">SSWR10-1</strain>
    </source>
</reference>
<dbReference type="RefSeq" id="WP_244715668.1">
    <property type="nucleotide sequence ID" value="NZ_CP095072.1"/>
</dbReference>
<dbReference type="InterPro" id="IPR025032">
    <property type="entry name" value="DUF3949"/>
</dbReference>
<keyword evidence="3" id="KW-1185">Reference proteome</keyword>
<dbReference type="Pfam" id="PF13133">
    <property type="entry name" value="DUF3949"/>
    <property type="match status" value="1"/>
</dbReference>
<name>A0ABY4ERC9_9BACI</name>
<dbReference type="EMBL" id="CP095072">
    <property type="protein sequence ID" value="UOQ46988.1"/>
    <property type="molecule type" value="Genomic_DNA"/>
</dbReference>
<feature type="transmembrane region" description="Helical" evidence="1">
    <location>
        <begin position="54"/>
        <end position="75"/>
    </location>
</feature>
<evidence type="ECO:0000313" key="3">
    <source>
        <dbReference type="Proteomes" id="UP000831782"/>
    </source>
</evidence>
<evidence type="ECO:0000313" key="2">
    <source>
        <dbReference type="EMBL" id="UOQ46988.1"/>
    </source>
</evidence>
<proteinExistence type="predicted"/>
<sequence>MFDVIIITVALYLFVTIIAVPFQYRYLVGVLEEQQRLNQSTIEYYEKKEFSEQLLHANAQSGFLILANLIAYLILKMKKPVL</sequence>
<protein>
    <submittedName>
        <fullName evidence="2">DUF3949 domain-containing protein</fullName>
    </submittedName>
</protein>
<dbReference type="Proteomes" id="UP000831782">
    <property type="component" value="Chromosome"/>
</dbReference>
<keyword evidence="1" id="KW-1133">Transmembrane helix</keyword>
<keyword evidence="1" id="KW-0472">Membrane</keyword>
<organism evidence="2 3">
    <name type="scientific">Gracilibacillus caseinilyticus</name>
    <dbReference type="NCBI Taxonomy" id="2932256"/>
    <lineage>
        <taxon>Bacteria</taxon>
        <taxon>Bacillati</taxon>
        <taxon>Bacillota</taxon>
        <taxon>Bacilli</taxon>
        <taxon>Bacillales</taxon>
        <taxon>Bacillaceae</taxon>
        <taxon>Gracilibacillus</taxon>
    </lineage>
</organism>
<evidence type="ECO:0000256" key="1">
    <source>
        <dbReference type="SAM" id="Phobius"/>
    </source>
</evidence>